<organism evidence="1">
    <name type="scientific">Streptomyces sp. NBC_00008</name>
    <dbReference type="NCBI Taxonomy" id="2903610"/>
    <lineage>
        <taxon>Bacteria</taxon>
        <taxon>Bacillati</taxon>
        <taxon>Actinomycetota</taxon>
        <taxon>Actinomycetes</taxon>
        <taxon>Kitasatosporales</taxon>
        <taxon>Streptomycetaceae</taxon>
        <taxon>Streptomyces</taxon>
    </lineage>
</organism>
<gene>
    <name evidence="1" type="ORF">OG398_27620</name>
</gene>
<reference evidence="1" key="1">
    <citation type="submission" date="2022-10" db="EMBL/GenBank/DDBJ databases">
        <title>The complete genomes of actinobacterial strains from the NBC collection.</title>
        <authorList>
            <person name="Joergensen T.S."/>
            <person name="Alvarez Arevalo M."/>
            <person name="Sterndorff E.B."/>
            <person name="Faurdal D."/>
            <person name="Vuksanovic O."/>
            <person name="Mourched A.-S."/>
            <person name="Charusanti P."/>
            <person name="Shaw S."/>
            <person name="Blin K."/>
            <person name="Weber T."/>
        </authorList>
    </citation>
    <scope>NUCLEOTIDE SEQUENCE</scope>
    <source>
        <strain evidence="1">NBC_00008</strain>
    </source>
</reference>
<sequence>MGVYDRLFVPRPSPCPSCGSREDLVLQFHLGDVYLNRFRVGDTIAWSDRAKGSPRTGPFEMPGYPEWCTRCGFDPVEYYLVQFDGDVIVGYRQATDGDMERFDW</sequence>
<name>A0AAU2VW81_9ACTN</name>
<evidence type="ECO:0000313" key="1">
    <source>
        <dbReference type="EMBL" id="WTW71760.1"/>
    </source>
</evidence>
<protein>
    <submittedName>
        <fullName evidence="1">Uncharacterized protein</fullName>
    </submittedName>
</protein>
<dbReference type="EMBL" id="CP108313">
    <property type="protein sequence ID" value="WTW71760.1"/>
    <property type="molecule type" value="Genomic_DNA"/>
</dbReference>
<dbReference type="AlphaFoldDB" id="A0AAU2VW81"/>
<accession>A0AAU2VW81</accession>
<proteinExistence type="predicted"/>